<protein>
    <submittedName>
        <fullName evidence="1">Uncharacterized protein</fullName>
    </submittedName>
</protein>
<reference evidence="1 2" key="1">
    <citation type="journal article" date="2016" name="Nat. Commun.">
        <title>Thousands of microbial genomes shed light on interconnected biogeochemical processes in an aquifer system.</title>
        <authorList>
            <person name="Anantharaman K."/>
            <person name="Brown C.T."/>
            <person name="Hug L.A."/>
            <person name="Sharon I."/>
            <person name="Castelle C.J."/>
            <person name="Probst A.J."/>
            <person name="Thomas B.C."/>
            <person name="Singh A."/>
            <person name="Wilkins M.J."/>
            <person name="Karaoz U."/>
            <person name="Brodie E.L."/>
            <person name="Williams K.H."/>
            <person name="Hubbard S.S."/>
            <person name="Banfield J.F."/>
        </authorList>
    </citation>
    <scope>NUCLEOTIDE SEQUENCE [LARGE SCALE GENOMIC DNA]</scope>
</reference>
<dbReference type="EMBL" id="MGGE01000048">
    <property type="protein sequence ID" value="OGM20222.1"/>
    <property type="molecule type" value="Genomic_DNA"/>
</dbReference>
<evidence type="ECO:0000313" key="2">
    <source>
        <dbReference type="Proteomes" id="UP000178419"/>
    </source>
</evidence>
<accession>A0A1F7XYW8</accession>
<dbReference type="AlphaFoldDB" id="A0A1F7XYW8"/>
<dbReference type="Proteomes" id="UP000178419">
    <property type="component" value="Unassembled WGS sequence"/>
</dbReference>
<comment type="caution">
    <text evidence="1">The sequence shown here is derived from an EMBL/GenBank/DDBJ whole genome shotgun (WGS) entry which is preliminary data.</text>
</comment>
<proteinExistence type="predicted"/>
<evidence type="ECO:0000313" key="1">
    <source>
        <dbReference type="EMBL" id="OGM20222.1"/>
    </source>
</evidence>
<name>A0A1F7XYW8_9BACT</name>
<sequence length="197" mass="22081">MASKKDIQDLLDKVEKVTAQKELDLSSGEDLSIGIMNLISIEEHLFYTSQKTKDPTSPSLPAGKAGLQGAGKKYLDLLNEIRLMRTELMKEIIKESEGEVWCISKHLLAASMRIMEVGTKELKKGNKDKAWNLFDKSYKLYSLFWGLNLGVVGTKDVKQENKDDVRFIDEKSEEKGSSSVFSKLGSLVQKAVDCCKE</sequence>
<organism evidence="1 2">
    <name type="scientific">Candidatus Woesebacteria bacterium RIFCSPHIGHO2_01_FULL_38_9</name>
    <dbReference type="NCBI Taxonomy" id="1802492"/>
    <lineage>
        <taxon>Bacteria</taxon>
        <taxon>Candidatus Woeseibacteriota</taxon>
    </lineage>
</organism>
<gene>
    <name evidence="1" type="ORF">A2714_02400</name>
</gene>